<sequence length="479" mass="54571">MPHKVSEHSAEIWTGTLFPYLRKPALSRIIVYINNTEISRVDITLAQWQRPFRRVSKRFYVLLTLDNLLPNQEYRVVFFQQLEDDALDYAGDWLLLKTAYFSTLPLALPTSETNAFTVSLSSCFYEHKDYGQTAQAFKTLYANNNKVFKPDIKFMVGDQVYLDIGADSLSPLTNEVRLRIADDYAKHWQALGSMLSRGGTWMLPDDHEYWNDYPFYDGIVPTLYMLRIPKIRAAWKGASEDGVKRIQQTKALIETFTIGNDLSFCIADLRSSRSKTQFINKAGFAELIEWITTLTTPGVLVIPQVLVTQENKLERNLLSFKKQYTALLNALATASHDIVVLSGDVHFGRICSVDIGTKGVKLIEVVASPTSNLTGVNSVASSKPSYFPEKFPDPKAKLDVNWPESNVNYYDEPYQLTTTKGRWFSSYWRDRTNEHMMTIGFNKIDGKVNMTVQAWLIRKTDADGKPKPQFKAPFTIALN</sequence>
<evidence type="ECO:0000313" key="1">
    <source>
        <dbReference type="EMBL" id="AEF02641.1"/>
    </source>
</evidence>
<dbReference type="EMBL" id="CP002339">
    <property type="protein sequence ID" value="AEF02641.1"/>
    <property type="molecule type" value="Genomic_DNA"/>
</dbReference>
<dbReference type="SUPFAM" id="SSF56300">
    <property type="entry name" value="Metallo-dependent phosphatases"/>
    <property type="match status" value="1"/>
</dbReference>
<dbReference type="PANTHER" id="PTHR33987">
    <property type="entry name" value="CALCINEURIN-LIKE METALLO-PHOSPHOESTERASE SUPERFAMILY PROTEIN"/>
    <property type="match status" value="1"/>
</dbReference>
<reference evidence="1 2" key="1">
    <citation type="journal article" date="2011" name="J. Bacteriol.">
        <title>Complete genome sequence of the polycyclic aromatic hydrocarbon-degrading bacterium Alteromonas sp. strain SN2.</title>
        <authorList>
            <person name="Jin H.M."/>
            <person name="Jeong H."/>
            <person name="Moon E.J."/>
            <person name="Math R.K."/>
            <person name="Lee K."/>
            <person name="Kim H.J."/>
            <person name="Jeon C.O."/>
            <person name="Oh T.K."/>
            <person name="Kim J.F."/>
        </authorList>
    </citation>
    <scope>NUCLEOTIDE SEQUENCE [LARGE SCALE GENOMIC DNA]</scope>
    <source>
        <strain evidence="2">JCM 17741 / KACC 18427 / KCTC 11700BP / SN2</strain>
    </source>
</reference>
<proteinExistence type="predicted"/>
<accession>F5Z459</accession>
<dbReference type="KEGG" id="alt:ambt_05485"/>
<name>F5Z459_ALTNA</name>
<dbReference type="InterPro" id="IPR038607">
    <property type="entry name" value="PhoD-like_sf"/>
</dbReference>
<protein>
    <recommendedName>
        <fullName evidence="3">PhoD-like phosphatase metallophosphatase domain-containing protein</fullName>
    </recommendedName>
</protein>
<dbReference type="Gene3D" id="3.60.21.70">
    <property type="entry name" value="PhoD-like phosphatase"/>
    <property type="match status" value="1"/>
</dbReference>
<dbReference type="eggNOG" id="COG3540">
    <property type="taxonomic scope" value="Bacteria"/>
</dbReference>
<evidence type="ECO:0008006" key="3">
    <source>
        <dbReference type="Google" id="ProtNLM"/>
    </source>
</evidence>
<dbReference type="HOGENOM" id="CLU_550861_0_0_6"/>
<organism evidence="1 2">
    <name type="scientific">Alteromonas naphthalenivorans</name>
    <dbReference type="NCBI Taxonomy" id="715451"/>
    <lineage>
        <taxon>Bacteria</taxon>
        <taxon>Pseudomonadati</taxon>
        <taxon>Pseudomonadota</taxon>
        <taxon>Gammaproteobacteria</taxon>
        <taxon>Alteromonadales</taxon>
        <taxon>Alteromonadaceae</taxon>
        <taxon>Alteromonas/Salinimonas group</taxon>
        <taxon>Alteromonas</taxon>
    </lineage>
</organism>
<dbReference type="AlphaFoldDB" id="F5Z459"/>
<dbReference type="PANTHER" id="PTHR33987:SF1">
    <property type="entry name" value="CALCINEURIN-LIKE METALLO-PHOSPHOESTERASE SUPERFAMILY PROTEIN"/>
    <property type="match status" value="1"/>
</dbReference>
<dbReference type="Proteomes" id="UP000000683">
    <property type="component" value="Chromosome"/>
</dbReference>
<dbReference type="InterPro" id="IPR029052">
    <property type="entry name" value="Metallo-depent_PP-like"/>
</dbReference>
<gene>
    <name evidence="1" type="ordered locus">ambt_05485</name>
</gene>
<keyword evidence="2" id="KW-1185">Reference proteome</keyword>
<evidence type="ECO:0000313" key="2">
    <source>
        <dbReference type="Proteomes" id="UP000000683"/>
    </source>
</evidence>